<accession>A0A8J4H8R4</accession>
<feature type="transmembrane region" description="Helical" evidence="1">
    <location>
        <begin position="130"/>
        <end position="151"/>
    </location>
</feature>
<organism evidence="2">
    <name type="scientific">Acidicaldus sp</name>
    <dbReference type="NCBI Taxonomy" id="1872105"/>
    <lineage>
        <taxon>Bacteria</taxon>
        <taxon>Pseudomonadati</taxon>
        <taxon>Pseudomonadota</taxon>
        <taxon>Alphaproteobacteria</taxon>
        <taxon>Acetobacterales</taxon>
        <taxon>Acetobacteraceae</taxon>
        <taxon>Acidicaldus</taxon>
    </lineage>
</organism>
<feature type="transmembrane region" description="Helical" evidence="1">
    <location>
        <begin position="280"/>
        <end position="298"/>
    </location>
</feature>
<feature type="transmembrane region" description="Helical" evidence="1">
    <location>
        <begin position="95"/>
        <end position="118"/>
    </location>
</feature>
<name>A0A8J4H8R4_9PROT</name>
<feature type="transmembrane region" description="Helical" evidence="1">
    <location>
        <begin position="15"/>
        <end position="32"/>
    </location>
</feature>
<sequence>MRRLVGGVMAGMVEIPHLALMIAAALALGAGVREKPGFAAMRANFLMWRGLWRQRARWPAPMTGAFWLAPALSLASVLLAAALTPSFTTALPGAALASLPLLAGLLGLSALAPGLALLEGGTTAGGLALGWRLGFGVLATPILFLVLWSLAQLAGGVLVGGISAEIAAGAPLVPRLLGLLALAALARCAPEPLPCPDHGGRARAAFLAAAALRRVVLCSLIADLFFPAGLAGAEVAGWGIGILAWAIKAGAVALAGSALSRARPAARRPSPTLLSPELGAAWALALGAALSAAFARGAA</sequence>
<feature type="transmembrane region" description="Helical" evidence="1">
    <location>
        <begin position="64"/>
        <end position="83"/>
    </location>
</feature>
<feature type="transmembrane region" description="Helical" evidence="1">
    <location>
        <begin position="238"/>
        <end position="259"/>
    </location>
</feature>
<proteinExistence type="predicted"/>
<protein>
    <submittedName>
        <fullName evidence="2">Uncharacterized protein</fullName>
    </submittedName>
</protein>
<dbReference type="AlphaFoldDB" id="A0A8J4H8R4"/>
<keyword evidence="1" id="KW-0812">Transmembrane</keyword>
<dbReference type="EMBL" id="DTQM01000084">
    <property type="protein sequence ID" value="HGC42440.1"/>
    <property type="molecule type" value="Genomic_DNA"/>
</dbReference>
<keyword evidence="1" id="KW-0472">Membrane</keyword>
<comment type="caution">
    <text evidence="2">The sequence shown here is derived from an EMBL/GenBank/DDBJ whole genome shotgun (WGS) entry which is preliminary data.</text>
</comment>
<reference evidence="2" key="1">
    <citation type="journal article" date="2020" name="mSystems">
        <title>Genome- and Community-Level Interaction Insights into Carbon Utilization and Element Cycling Functions of Hydrothermarchaeota in Hydrothermal Sediment.</title>
        <authorList>
            <person name="Zhou Z."/>
            <person name="Liu Y."/>
            <person name="Xu W."/>
            <person name="Pan J."/>
            <person name="Luo Z.H."/>
            <person name="Li M."/>
        </authorList>
    </citation>
    <scope>NUCLEOTIDE SEQUENCE</scope>
    <source>
        <strain evidence="2">SpSt-997</strain>
    </source>
</reference>
<feature type="transmembrane region" description="Helical" evidence="1">
    <location>
        <begin position="204"/>
        <end position="226"/>
    </location>
</feature>
<evidence type="ECO:0000256" key="1">
    <source>
        <dbReference type="SAM" id="Phobius"/>
    </source>
</evidence>
<gene>
    <name evidence="2" type="ORF">ENY07_04325</name>
</gene>
<keyword evidence="1" id="KW-1133">Transmembrane helix</keyword>
<feature type="transmembrane region" description="Helical" evidence="1">
    <location>
        <begin position="157"/>
        <end position="183"/>
    </location>
</feature>
<evidence type="ECO:0000313" key="2">
    <source>
        <dbReference type="EMBL" id="HGC42440.1"/>
    </source>
</evidence>